<evidence type="ECO:0000259" key="10">
    <source>
        <dbReference type="Pfam" id="PF25198"/>
    </source>
</evidence>
<keyword evidence="4 8" id="KW-0732">Signal</keyword>
<feature type="signal peptide" evidence="8">
    <location>
        <begin position="1"/>
        <end position="22"/>
    </location>
</feature>
<dbReference type="PANTHER" id="PTHR35789">
    <property type="entry name" value="SPORE GERMINATION PROTEIN B3"/>
    <property type="match status" value="1"/>
</dbReference>
<evidence type="ECO:0000256" key="7">
    <source>
        <dbReference type="ARBA" id="ARBA00023288"/>
    </source>
</evidence>
<keyword evidence="7" id="KW-0449">Lipoprotein</keyword>
<reference evidence="12" key="1">
    <citation type="journal article" date="2019" name="Int. J. Syst. Evol. Microbiol.">
        <title>The Global Catalogue of Microorganisms (GCM) 10K type strain sequencing project: providing services to taxonomists for standard genome sequencing and annotation.</title>
        <authorList>
            <consortium name="The Broad Institute Genomics Platform"/>
            <consortium name="The Broad Institute Genome Sequencing Center for Infectious Disease"/>
            <person name="Wu L."/>
            <person name="Ma J."/>
        </authorList>
    </citation>
    <scope>NUCLEOTIDE SEQUENCE [LARGE SCALE GENOMIC DNA]</scope>
    <source>
        <strain evidence="12">CGMCC 1.18575</strain>
    </source>
</reference>
<evidence type="ECO:0000256" key="6">
    <source>
        <dbReference type="ARBA" id="ARBA00023139"/>
    </source>
</evidence>
<evidence type="ECO:0000256" key="2">
    <source>
        <dbReference type="ARBA" id="ARBA00007886"/>
    </source>
</evidence>
<dbReference type="NCBIfam" id="TIGR02887">
    <property type="entry name" value="spore_ger_x_C"/>
    <property type="match status" value="1"/>
</dbReference>
<proteinExistence type="inferred from homology"/>
<keyword evidence="6" id="KW-0564">Palmitate</keyword>
<dbReference type="RefSeq" id="WP_378138133.1">
    <property type="nucleotide sequence ID" value="NZ_JBHSMI010000052.1"/>
</dbReference>
<evidence type="ECO:0000259" key="9">
    <source>
        <dbReference type="Pfam" id="PF05504"/>
    </source>
</evidence>
<keyword evidence="5" id="KW-0472">Membrane</keyword>
<comment type="subcellular location">
    <subcellularLocation>
        <location evidence="1">Membrane</location>
        <topology evidence="1">Lipid-anchor</topology>
    </subcellularLocation>
</comment>
<dbReference type="Pfam" id="PF25198">
    <property type="entry name" value="Spore_GerAC_N"/>
    <property type="match status" value="1"/>
</dbReference>
<sequence length="389" mass="44327">MKRSLKVVLVMIAGLLFGTGCTTDVKDIERLNFASALGVDYKDGKYHGYIQFIDFQSVAKSTEGQKGPARIWVGEGIGNSFEEAFFELYKTEQERTYWAHLTAIVISDAAFKHGFGNIYDSLIRYYEFRLTPWVYGTQESIKDILSAAGFYGQSPLSTILHEPLGTYSQASLIEPIKLHRLIGQINEPGYTSCIPTLALNKKHWSEKNKNDPKLTIDGAIFLKNDTFKSYIPLEELNGLRWMQASTKRAGVPVPNKFEPAVQIVIDNPKSKLKMVNTGGVPQYNVNMKGTGYLVSVTNNTLTELQKLTRKTEEVIEQEIRKSFLAGLQRETDIYNLEHHLYRFHYREWKAISQTKGSWLKENEIHDVHFDLNIQHSSSEKNSTIKRSDE</sequence>
<evidence type="ECO:0000256" key="8">
    <source>
        <dbReference type="SAM" id="SignalP"/>
    </source>
</evidence>
<evidence type="ECO:0000256" key="1">
    <source>
        <dbReference type="ARBA" id="ARBA00004635"/>
    </source>
</evidence>
<dbReference type="EMBL" id="JBHSMI010000052">
    <property type="protein sequence ID" value="MFC5406177.1"/>
    <property type="molecule type" value="Genomic_DNA"/>
</dbReference>
<accession>A0ABW0I4G8</accession>
<dbReference type="PROSITE" id="PS51257">
    <property type="entry name" value="PROKAR_LIPOPROTEIN"/>
    <property type="match status" value="1"/>
</dbReference>
<evidence type="ECO:0000256" key="3">
    <source>
        <dbReference type="ARBA" id="ARBA00022544"/>
    </source>
</evidence>
<dbReference type="InterPro" id="IPR008844">
    <property type="entry name" value="Spore_GerAC-like"/>
</dbReference>
<name>A0ABW0I4G8_9BACL</name>
<organism evidence="11 12">
    <name type="scientific">Cohnella soli</name>
    <dbReference type="NCBI Taxonomy" id="425005"/>
    <lineage>
        <taxon>Bacteria</taxon>
        <taxon>Bacillati</taxon>
        <taxon>Bacillota</taxon>
        <taxon>Bacilli</taxon>
        <taxon>Bacillales</taxon>
        <taxon>Paenibacillaceae</taxon>
        <taxon>Cohnella</taxon>
    </lineage>
</organism>
<dbReference type="Proteomes" id="UP001596113">
    <property type="component" value="Unassembled WGS sequence"/>
</dbReference>
<evidence type="ECO:0000256" key="4">
    <source>
        <dbReference type="ARBA" id="ARBA00022729"/>
    </source>
</evidence>
<comment type="similarity">
    <text evidence="2">Belongs to the GerABKC lipoprotein family.</text>
</comment>
<gene>
    <name evidence="11" type="ORF">ACFPOF_25840</name>
</gene>
<feature type="chain" id="PRO_5047343050" evidence="8">
    <location>
        <begin position="23"/>
        <end position="389"/>
    </location>
</feature>
<dbReference type="Gene3D" id="3.30.300.210">
    <property type="entry name" value="Nutrient germinant receptor protein C, domain 3"/>
    <property type="match status" value="1"/>
</dbReference>
<dbReference type="PANTHER" id="PTHR35789:SF1">
    <property type="entry name" value="SPORE GERMINATION PROTEIN B3"/>
    <property type="match status" value="1"/>
</dbReference>
<keyword evidence="12" id="KW-1185">Reference proteome</keyword>
<dbReference type="InterPro" id="IPR038501">
    <property type="entry name" value="Spore_GerAC_C_sf"/>
</dbReference>
<keyword evidence="3" id="KW-0309">Germination</keyword>
<feature type="domain" description="Spore germination GerAC-like C-terminal" evidence="9">
    <location>
        <begin position="218"/>
        <end position="376"/>
    </location>
</feature>
<dbReference type="InterPro" id="IPR057336">
    <property type="entry name" value="GerAC_N"/>
</dbReference>
<evidence type="ECO:0000313" key="11">
    <source>
        <dbReference type="EMBL" id="MFC5406177.1"/>
    </source>
</evidence>
<feature type="domain" description="Spore germination protein N-terminal" evidence="10">
    <location>
        <begin position="24"/>
        <end position="198"/>
    </location>
</feature>
<dbReference type="InterPro" id="IPR046953">
    <property type="entry name" value="Spore_GerAC-like_C"/>
</dbReference>
<evidence type="ECO:0000256" key="5">
    <source>
        <dbReference type="ARBA" id="ARBA00023136"/>
    </source>
</evidence>
<evidence type="ECO:0000313" key="12">
    <source>
        <dbReference type="Proteomes" id="UP001596113"/>
    </source>
</evidence>
<dbReference type="Pfam" id="PF05504">
    <property type="entry name" value="Spore_GerAC"/>
    <property type="match status" value="1"/>
</dbReference>
<comment type="caution">
    <text evidence="11">The sequence shown here is derived from an EMBL/GenBank/DDBJ whole genome shotgun (WGS) entry which is preliminary data.</text>
</comment>
<protein>
    <submittedName>
        <fullName evidence="11">Ger(X)C family spore germination protein</fullName>
    </submittedName>
</protein>